<protein>
    <submittedName>
        <fullName evidence="2">Uncharacterized protein</fullName>
    </submittedName>
</protein>
<sequence>MQQHSLFRCGCNVCNRCNGGCSRETFGSAGLLYPRFANLRPAATLTCLATSHGGPIRSGDSPCSRSHPILRNRTPPLPTQASTRRNSTKPLSGRLIII</sequence>
<evidence type="ECO:0000313" key="2">
    <source>
        <dbReference type="EMBL" id="MBA1378323.1"/>
    </source>
</evidence>
<dbReference type="EMBL" id="VDLV01000012">
    <property type="protein sequence ID" value="MBA1378323.1"/>
    <property type="molecule type" value="Genomic_DNA"/>
</dbReference>
<gene>
    <name evidence="2" type="ORF">FHK92_10940</name>
</gene>
<organism evidence="2 3">
    <name type="scientific">Pseudomonas brassicacearum subsp. neoaurantiaca</name>
    <dbReference type="NCBI Taxonomy" id="494916"/>
    <lineage>
        <taxon>Bacteria</taxon>
        <taxon>Pseudomonadati</taxon>
        <taxon>Pseudomonadota</taxon>
        <taxon>Gammaproteobacteria</taxon>
        <taxon>Pseudomonadales</taxon>
        <taxon>Pseudomonadaceae</taxon>
        <taxon>Pseudomonas</taxon>
    </lineage>
</organism>
<reference evidence="2 3" key="1">
    <citation type="submission" date="2019-06" db="EMBL/GenBank/DDBJ databases">
        <title>Analysis of the biodiversity of Brassica napus bacterial endophytes for the selection of potential efficient biofertilizers for rapeseed crops.</title>
        <authorList>
            <person name="Jimenez-Gomez A."/>
            <person name="Saati-Santamaria Z."/>
            <person name="Menendez E."/>
            <person name="Rivas R."/>
            <person name="Mateos P.F."/>
            <person name="Velazquez E."/>
            <person name="Garcia-Fraile P."/>
        </authorList>
    </citation>
    <scope>NUCLEOTIDE SEQUENCE [LARGE SCALE GENOMIC DNA]</scope>
    <source>
        <strain evidence="2 3">CDVBN10</strain>
    </source>
</reference>
<feature type="compositionally biased region" description="Polar residues" evidence="1">
    <location>
        <begin position="79"/>
        <end position="90"/>
    </location>
</feature>
<name>A0A7V8UCZ8_9PSED</name>
<accession>A0A7V8UCZ8</accession>
<evidence type="ECO:0000313" key="3">
    <source>
        <dbReference type="Proteomes" id="UP000572407"/>
    </source>
</evidence>
<evidence type="ECO:0000256" key="1">
    <source>
        <dbReference type="SAM" id="MobiDB-lite"/>
    </source>
</evidence>
<dbReference type="AlphaFoldDB" id="A0A7V8UCZ8"/>
<proteinExistence type="predicted"/>
<dbReference type="Proteomes" id="UP000572407">
    <property type="component" value="Unassembled WGS sequence"/>
</dbReference>
<comment type="caution">
    <text evidence="2">The sequence shown here is derived from an EMBL/GenBank/DDBJ whole genome shotgun (WGS) entry which is preliminary data.</text>
</comment>
<feature type="region of interest" description="Disordered" evidence="1">
    <location>
        <begin position="54"/>
        <end position="92"/>
    </location>
</feature>